<dbReference type="SMART" id="SM00054">
    <property type="entry name" value="EFh"/>
    <property type="match status" value="2"/>
</dbReference>
<organism evidence="2">
    <name type="scientific">Streptomyces sp. NBC_00180</name>
    <dbReference type="NCBI Taxonomy" id="2903632"/>
    <lineage>
        <taxon>Bacteria</taxon>
        <taxon>Bacillati</taxon>
        <taxon>Actinomycetota</taxon>
        <taxon>Actinomycetes</taxon>
        <taxon>Kitasatosporales</taxon>
        <taxon>Streptomycetaceae</taxon>
        <taxon>Streptomyces</taxon>
    </lineage>
</organism>
<dbReference type="PROSITE" id="PS50222">
    <property type="entry name" value="EF_HAND_2"/>
    <property type="match status" value="2"/>
</dbReference>
<dbReference type="Gene3D" id="1.10.238.10">
    <property type="entry name" value="EF-hand"/>
    <property type="match status" value="1"/>
</dbReference>
<feature type="domain" description="EF-hand" evidence="1">
    <location>
        <begin position="1"/>
        <end position="35"/>
    </location>
</feature>
<dbReference type="GO" id="GO:0005509">
    <property type="term" value="F:calcium ion binding"/>
    <property type="evidence" value="ECO:0007669"/>
    <property type="project" value="InterPro"/>
</dbReference>
<dbReference type="SUPFAM" id="SSF47473">
    <property type="entry name" value="EF-hand"/>
    <property type="match status" value="1"/>
</dbReference>
<dbReference type="Pfam" id="PF13499">
    <property type="entry name" value="EF-hand_7"/>
    <property type="match status" value="1"/>
</dbReference>
<gene>
    <name evidence="2" type="ORF">OG477_41035</name>
</gene>
<dbReference type="InterPro" id="IPR011992">
    <property type="entry name" value="EF-hand-dom_pair"/>
</dbReference>
<sequence>MAGDKRAAFDEIDTDGDGFITAAEFAAALRAGSENVSDDNVAVIMGMADKNGDKKISFEEYVTFVR</sequence>
<dbReference type="CDD" id="cd00051">
    <property type="entry name" value="EFh"/>
    <property type="match status" value="1"/>
</dbReference>
<dbReference type="PROSITE" id="PS00018">
    <property type="entry name" value="EF_HAND_1"/>
    <property type="match status" value="2"/>
</dbReference>
<dbReference type="EMBL" id="CP108140">
    <property type="protein sequence ID" value="WTP91314.1"/>
    <property type="molecule type" value="Genomic_DNA"/>
</dbReference>
<feature type="domain" description="EF-hand" evidence="1">
    <location>
        <begin position="36"/>
        <end position="66"/>
    </location>
</feature>
<accession>A0AAU1IAX1</accession>
<proteinExistence type="predicted"/>
<dbReference type="AlphaFoldDB" id="A0AAU1IAX1"/>
<evidence type="ECO:0000259" key="1">
    <source>
        <dbReference type="PROSITE" id="PS50222"/>
    </source>
</evidence>
<evidence type="ECO:0000313" key="2">
    <source>
        <dbReference type="EMBL" id="WTP91314.1"/>
    </source>
</evidence>
<name>A0AAU1IAX1_9ACTN</name>
<reference evidence="2" key="1">
    <citation type="submission" date="2022-10" db="EMBL/GenBank/DDBJ databases">
        <title>The complete genomes of actinobacterial strains from the NBC collection.</title>
        <authorList>
            <person name="Joergensen T.S."/>
            <person name="Alvarez Arevalo M."/>
            <person name="Sterndorff E.B."/>
            <person name="Faurdal D."/>
            <person name="Vuksanovic O."/>
            <person name="Mourched A.-S."/>
            <person name="Charusanti P."/>
            <person name="Shaw S."/>
            <person name="Blin K."/>
            <person name="Weber T."/>
        </authorList>
    </citation>
    <scope>NUCLEOTIDE SEQUENCE</scope>
    <source>
        <strain evidence="2">NBC 00180</strain>
    </source>
</reference>
<dbReference type="InterPro" id="IPR018247">
    <property type="entry name" value="EF_Hand_1_Ca_BS"/>
</dbReference>
<dbReference type="InterPro" id="IPR002048">
    <property type="entry name" value="EF_hand_dom"/>
</dbReference>
<protein>
    <submittedName>
        <fullName evidence="2">EF-hand domain-containing protein</fullName>
    </submittedName>
</protein>